<dbReference type="OrthoDB" id="9768262at2"/>
<dbReference type="SUPFAM" id="SSF101960">
    <property type="entry name" value="Stabilizer of iron transporter SufD"/>
    <property type="match status" value="1"/>
</dbReference>
<dbReference type="AlphaFoldDB" id="A0A2U2PG55"/>
<dbReference type="EMBL" id="QEAS01000009">
    <property type="protein sequence ID" value="PWG80387.1"/>
    <property type="molecule type" value="Genomic_DNA"/>
</dbReference>
<dbReference type="Proteomes" id="UP000245647">
    <property type="component" value="Unassembled WGS sequence"/>
</dbReference>
<comment type="caution">
    <text evidence="4">The sequence shown here is derived from an EMBL/GenBank/DDBJ whole genome shotgun (WGS) entry which is preliminary data.</text>
</comment>
<protein>
    <submittedName>
        <fullName evidence="4">Fe-S cluster assembly protein SufD</fullName>
    </submittedName>
</protein>
<feature type="domain" description="SUF system FeS cluster assembly SufBD core" evidence="2">
    <location>
        <begin position="176"/>
        <end position="406"/>
    </location>
</feature>
<organism evidence="4 5">
    <name type="scientific">Pararcticibacter amylolyticus</name>
    <dbReference type="NCBI Taxonomy" id="2173175"/>
    <lineage>
        <taxon>Bacteria</taxon>
        <taxon>Pseudomonadati</taxon>
        <taxon>Bacteroidota</taxon>
        <taxon>Sphingobacteriia</taxon>
        <taxon>Sphingobacteriales</taxon>
        <taxon>Sphingobacteriaceae</taxon>
        <taxon>Pararcticibacter</taxon>
    </lineage>
</organism>
<evidence type="ECO:0000259" key="3">
    <source>
        <dbReference type="Pfam" id="PF19295"/>
    </source>
</evidence>
<dbReference type="InterPro" id="IPR000825">
    <property type="entry name" value="SUF_FeS_clus_asmbl_SufBD_core"/>
</dbReference>
<dbReference type="InterPro" id="IPR055346">
    <property type="entry name" value="Fe-S_cluster_assembly_SufBD"/>
</dbReference>
<evidence type="ECO:0000313" key="4">
    <source>
        <dbReference type="EMBL" id="PWG80387.1"/>
    </source>
</evidence>
<dbReference type="InterPro" id="IPR011542">
    <property type="entry name" value="SUF_FeS_clus_asmbl_SufD"/>
</dbReference>
<reference evidence="4 5" key="1">
    <citation type="submission" date="2018-04" db="EMBL/GenBank/DDBJ databases">
        <title>Pedobacter chongqingensis sp. nov., isolated from a rottenly hemp rope.</title>
        <authorList>
            <person name="Cai Y."/>
        </authorList>
    </citation>
    <scope>NUCLEOTIDE SEQUENCE [LARGE SCALE GENOMIC DNA]</scope>
    <source>
        <strain evidence="4 5">FJ4-8</strain>
    </source>
</reference>
<name>A0A2U2PG55_9SPHI</name>
<dbReference type="PANTHER" id="PTHR43575:SF1">
    <property type="entry name" value="PROTEIN ABCI7, CHLOROPLASTIC"/>
    <property type="match status" value="1"/>
</dbReference>
<dbReference type="PANTHER" id="PTHR43575">
    <property type="entry name" value="PROTEIN ABCI7, CHLOROPLASTIC"/>
    <property type="match status" value="1"/>
</dbReference>
<gene>
    <name evidence="4" type="primary">sufD</name>
    <name evidence="4" type="ORF">DDR33_12320</name>
</gene>
<feature type="domain" description="SUF system FeS cluster assembly SufBD N-terminal" evidence="3">
    <location>
        <begin position="21"/>
        <end position="168"/>
    </location>
</feature>
<evidence type="ECO:0000259" key="2">
    <source>
        <dbReference type="Pfam" id="PF01458"/>
    </source>
</evidence>
<dbReference type="Pfam" id="PF19295">
    <property type="entry name" value="SufBD_N"/>
    <property type="match status" value="1"/>
</dbReference>
<evidence type="ECO:0000313" key="5">
    <source>
        <dbReference type="Proteomes" id="UP000245647"/>
    </source>
</evidence>
<accession>A0A2U2PG55</accession>
<dbReference type="Pfam" id="PF01458">
    <property type="entry name" value="SUFBD_core"/>
    <property type="match status" value="1"/>
</dbReference>
<comment type="similarity">
    <text evidence="1">Belongs to the iron-sulfur cluster assembly SufBD family.</text>
</comment>
<dbReference type="NCBIfam" id="TIGR01981">
    <property type="entry name" value="sufD"/>
    <property type="match status" value="1"/>
</dbReference>
<keyword evidence="5" id="KW-1185">Reference proteome</keyword>
<sequence>MEKGIFNNFYTYLTGAFAGRQQAARLTEPGWLTEKREAAFALFAEKGIPSRKSEEWRFTNLEKFLSHEFKFQQEVIPERSGLALEELEASRIVIVNGRFAADLSDPIPDGMTFLDTKAALADARFAEKLGTVADFPDNPMLALNTAFFSEFSVLHIEAKAVVEKPLHIEHIYTSHASAAFIAYRTLVVAEKLSEATLIETFHSEGGAPVFVDFVSEQQVDEGAVFHSHMINNVGENVCFVQHREVCQFRNSVLNNSNISLGDAGMIRNDLNFRLKESGTETNLLGAYLVTGEQHVDNHTLVDHQMPHCNSSELYKGILHDKSRAVFNGKVFVRQDAQKTNAFQQNNNLLLSNQATVNSKPQLEIFADDVKCSHGSTVGQMNKDALFYLKARGIGEETAGRLLMQAFVFDILSRIEIPELRDFTEELLHKKLHTENLVIA</sequence>
<dbReference type="RefSeq" id="WP_109416094.1">
    <property type="nucleotide sequence ID" value="NZ_QEAS01000009.1"/>
</dbReference>
<proteinExistence type="inferred from homology"/>
<dbReference type="GO" id="GO:0016226">
    <property type="term" value="P:iron-sulfur cluster assembly"/>
    <property type="evidence" value="ECO:0007669"/>
    <property type="project" value="InterPro"/>
</dbReference>
<dbReference type="InterPro" id="IPR037284">
    <property type="entry name" value="SUF_FeS_clus_asmbl_SufBD_sf"/>
</dbReference>
<dbReference type="InterPro" id="IPR045595">
    <property type="entry name" value="SufBD_N"/>
</dbReference>
<evidence type="ECO:0000256" key="1">
    <source>
        <dbReference type="ARBA" id="ARBA00043967"/>
    </source>
</evidence>